<organism evidence="8 9">
    <name type="scientific">Oxynema aestuarii AP17</name>
    <dbReference type="NCBI Taxonomy" id="2064643"/>
    <lineage>
        <taxon>Bacteria</taxon>
        <taxon>Bacillati</taxon>
        <taxon>Cyanobacteriota</taxon>
        <taxon>Cyanophyceae</taxon>
        <taxon>Oscillatoriophycideae</taxon>
        <taxon>Oscillatoriales</taxon>
        <taxon>Oscillatoriaceae</taxon>
        <taxon>Oxynema</taxon>
        <taxon>Oxynema aestuarii</taxon>
    </lineage>
</organism>
<dbReference type="GO" id="GO:0004058">
    <property type="term" value="F:aromatic-L-amino-acid decarboxylase activity"/>
    <property type="evidence" value="ECO:0007669"/>
    <property type="project" value="UniProtKB-ARBA"/>
</dbReference>
<keyword evidence="4 6" id="KW-0663">Pyridoxal phosphate</keyword>
<dbReference type="PANTHER" id="PTHR45677:SF8">
    <property type="entry name" value="CYSTEINE SULFINIC ACID DECARBOXYLASE"/>
    <property type="match status" value="1"/>
</dbReference>
<dbReference type="PROSITE" id="PS00392">
    <property type="entry name" value="DDC_GAD_HDC_YDC"/>
    <property type="match status" value="1"/>
</dbReference>
<keyword evidence="8" id="KW-0032">Aminotransferase</keyword>
<keyword evidence="9" id="KW-1185">Reference proteome</keyword>
<reference evidence="8 9" key="1">
    <citation type="submission" date="2020-04" db="EMBL/GenBank/DDBJ databases">
        <authorList>
            <person name="Basu S."/>
            <person name="Maruthanayagam V."/>
            <person name="Chakraborty S."/>
            <person name="Pramanik A."/>
            <person name="Mukherjee J."/>
            <person name="Brink B."/>
        </authorList>
    </citation>
    <scope>NUCLEOTIDE SEQUENCE [LARGE SCALE GENOMIC DNA]</scope>
    <source>
        <strain evidence="8 9">AP17</strain>
    </source>
</reference>
<keyword evidence="8" id="KW-0808">Transferase</keyword>
<evidence type="ECO:0000313" key="9">
    <source>
        <dbReference type="Proteomes" id="UP000500857"/>
    </source>
</evidence>
<dbReference type="Gene3D" id="3.90.1150.10">
    <property type="entry name" value="Aspartate Aminotransferase, domain 1"/>
    <property type="match status" value="1"/>
</dbReference>
<evidence type="ECO:0000256" key="3">
    <source>
        <dbReference type="ARBA" id="ARBA00022793"/>
    </source>
</evidence>
<dbReference type="GO" id="GO:0005737">
    <property type="term" value="C:cytoplasm"/>
    <property type="evidence" value="ECO:0007669"/>
    <property type="project" value="TreeGrafter"/>
</dbReference>
<evidence type="ECO:0000256" key="5">
    <source>
        <dbReference type="ARBA" id="ARBA00023239"/>
    </source>
</evidence>
<sequence>MLELHHDSAIADRSRPFDRYFLGNSEASQTAYRQAIAASLDVLERHFARLSQPYSGATPAQIADRLAAIDPCPDDPQAIDRILDRVGEAIVRHSVVVSHPRCIAHLHCPPVIPALAAEAIVAATNQSMDSWDQSPAATIAEVRLIQWLCREFGYSTTADGVFTSGGTQSNYMGLLLARDRYARDRYNWCVRDRGLPPEAGQFRVLCSENAHFTVRQGCAQLGLGERSVVTVPCDRDRSMSVDALERAIAELGDRDLLPIAIVATAGTTDFGSIDPLIEIAEIARKYKIWLHVDAAFGGALILSDRYRQNLAGINLADSIAVDFHKLFYQPISCGAFLLRDRDNFDLMKLHAAYLNPETNEKEGIPDLVTKSVQTTRRFDALKLWISLEAIGRVTFGKMIDTTLEIARQTAAAIERHEDLELAHFPTLNTVVFRYLPQRCDRPDEINDCIRRTLINRGIAVIAKTQIEDKTYLKFTLLNPQITIEDLVGLLDTIREIGQAYDRETANFYR</sequence>
<dbReference type="Gene3D" id="1.20.1650.10">
    <property type="entry name" value="PLP-dependent transferases"/>
    <property type="match status" value="1"/>
</dbReference>
<keyword evidence="5 7" id="KW-0456">Lyase</keyword>
<dbReference type="EMBL" id="CP051167">
    <property type="protein sequence ID" value="QIZ70547.1"/>
    <property type="molecule type" value="Genomic_DNA"/>
</dbReference>
<evidence type="ECO:0000313" key="8">
    <source>
        <dbReference type="EMBL" id="QIZ70547.1"/>
    </source>
</evidence>
<dbReference type="Gene3D" id="3.40.640.10">
    <property type="entry name" value="Type I PLP-dependent aspartate aminotransferase-like (Major domain)"/>
    <property type="match status" value="1"/>
</dbReference>
<dbReference type="GO" id="GO:0019752">
    <property type="term" value="P:carboxylic acid metabolic process"/>
    <property type="evidence" value="ECO:0007669"/>
    <property type="project" value="InterPro"/>
</dbReference>
<dbReference type="KEGG" id="oxy:HCG48_08095"/>
<comment type="similarity">
    <text evidence="2 7">Belongs to the group II decarboxylase family.</text>
</comment>
<comment type="cofactor">
    <cofactor evidence="1 6 7">
        <name>pyridoxal 5'-phosphate</name>
        <dbReference type="ChEBI" id="CHEBI:597326"/>
    </cofactor>
</comment>
<dbReference type="CDD" id="cd06450">
    <property type="entry name" value="DOPA_deC_like"/>
    <property type="match status" value="1"/>
</dbReference>
<feature type="modified residue" description="N6-(pyridoxal phosphate)lysine" evidence="6">
    <location>
        <position position="325"/>
    </location>
</feature>
<dbReference type="InterPro" id="IPR021115">
    <property type="entry name" value="Pyridoxal-P_BS"/>
</dbReference>
<dbReference type="PANTHER" id="PTHR45677">
    <property type="entry name" value="GLUTAMATE DECARBOXYLASE-RELATED"/>
    <property type="match status" value="1"/>
</dbReference>
<dbReference type="InterPro" id="IPR002129">
    <property type="entry name" value="PyrdxlP-dep_de-COase"/>
</dbReference>
<keyword evidence="3" id="KW-0210">Decarboxylase</keyword>
<dbReference type="GO" id="GO:0008483">
    <property type="term" value="F:transaminase activity"/>
    <property type="evidence" value="ECO:0007669"/>
    <property type="project" value="UniProtKB-KW"/>
</dbReference>
<gene>
    <name evidence="8" type="ORF">HCG48_08095</name>
</gene>
<dbReference type="RefSeq" id="WP_168568702.1">
    <property type="nucleotide sequence ID" value="NZ_CP051167.1"/>
</dbReference>
<evidence type="ECO:0000256" key="1">
    <source>
        <dbReference type="ARBA" id="ARBA00001933"/>
    </source>
</evidence>
<accession>A0A6H1TWM4</accession>
<dbReference type="GO" id="GO:0030170">
    <property type="term" value="F:pyridoxal phosphate binding"/>
    <property type="evidence" value="ECO:0007669"/>
    <property type="project" value="InterPro"/>
</dbReference>
<dbReference type="Pfam" id="PF00282">
    <property type="entry name" value="Pyridoxal_deC"/>
    <property type="match status" value="1"/>
</dbReference>
<dbReference type="AlphaFoldDB" id="A0A6H1TWM4"/>
<dbReference type="SUPFAM" id="SSF53383">
    <property type="entry name" value="PLP-dependent transferases"/>
    <property type="match status" value="1"/>
</dbReference>
<proteinExistence type="inferred from homology"/>
<dbReference type="InterPro" id="IPR015424">
    <property type="entry name" value="PyrdxlP-dep_Trfase"/>
</dbReference>
<evidence type="ECO:0000256" key="6">
    <source>
        <dbReference type="PIRSR" id="PIRSR602129-50"/>
    </source>
</evidence>
<dbReference type="InterPro" id="IPR015422">
    <property type="entry name" value="PyrdxlP-dep_Trfase_small"/>
</dbReference>
<evidence type="ECO:0000256" key="2">
    <source>
        <dbReference type="ARBA" id="ARBA00009533"/>
    </source>
</evidence>
<evidence type="ECO:0000256" key="4">
    <source>
        <dbReference type="ARBA" id="ARBA00022898"/>
    </source>
</evidence>
<evidence type="ECO:0000256" key="7">
    <source>
        <dbReference type="RuleBase" id="RU000382"/>
    </source>
</evidence>
<dbReference type="InterPro" id="IPR015421">
    <property type="entry name" value="PyrdxlP-dep_Trfase_major"/>
</dbReference>
<name>A0A6H1TWM4_9CYAN</name>
<dbReference type="Proteomes" id="UP000500857">
    <property type="component" value="Chromosome"/>
</dbReference>
<protein>
    <submittedName>
        <fullName evidence="8">Aspartate aminotransferase family protein</fullName>
    </submittedName>
</protein>